<keyword evidence="9" id="KW-0677">Repeat</keyword>
<dbReference type="InterPro" id="IPR028058">
    <property type="entry name" value="Fis1_TPR_N"/>
</dbReference>
<dbReference type="Proteomes" id="UP000799764">
    <property type="component" value="Unassembled WGS sequence"/>
</dbReference>
<dbReference type="SUPFAM" id="SSF57850">
    <property type="entry name" value="RING/U-box"/>
    <property type="match status" value="1"/>
</dbReference>
<dbReference type="InterPro" id="IPR013083">
    <property type="entry name" value="Znf_RING/FYVE/PHD"/>
</dbReference>
<dbReference type="OrthoDB" id="8062037at2759"/>
<evidence type="ECO:0000256" key="19">
    <source>
        <dbReference type="PROSITE-ProRule" id="PRU00175"/>
    </source>
</evidence>
<dbReference type="InterPro" id="IPR033745">
    <property type="entry name" value="Fis1_cytosol"/>
</dbReference>
<sequence length="614" mass="66406">PPDAADVESPLKPEELQVLRAQYEKEGEYVGLQTKFNYAWGLIKSNSRGEQQEGVRLLSEIFRNSRERRRECLYYLALGNYKLGNYAEARRYNELLLELEPANLQAGSLKELIDDKVTREGLMGAAVVGGIAVAAGLVGTFLLKGTYSPSRTFPRSCKAYPATMSESTSARPSVGQREMMFCHECHDEWYRDERGIICPECGSEFTEVIEDGNDPRDNDMYGHGHDSDDDESMPSLEEADPHSILRDHNPFRAADDDDPEETDISQMPQFQNSRLQNTGPGRYHFSATIHQTIPLPGAAFGQNGNGPNTIGGITSFLSNLITNAGILRQQAEASDGQGGSAPRSGPDSDPHVHRFTYSSGARLHPRDGDNPGPRLEPVDGLNNVLSELFAAFGDPNAAQGMRPGAFPGPPEPSFGGRPMDPLMGLFAALSSGQHGDFVTSQEAMDRIVSQLMEQTATSNAPGPASQAEIDALPRKKVTREMLGDDGNADCSICMDAVALEEEVTELPCKHWFHHQCVAAWLKEHDTCPHCRKGITKTDENAHKDTPSGAATASSSADPTANMPGAFGVTGEGTSNNPFVVPGSSPAGPARESSSGAQQGHSSAHDAAERRGWWP</sequence>
<dbReference type="InterPro" id="IPR028061">
    <property type="entry name" value="Fis1_TPR_C"/>
</dbReference>
<organism evidence="23 24">
    <name type="scientific">Karstenula rhodostoma CBS 690.94</name>
    <dbReference type="NCBI Taxonomy" id="1392251"/>
    <lineage>
        <taxon>Eukaryota</taxon>
        <taxon>Fungi</taxon>
        <taxon>Dikarya</taxon>
        <taxon>Ascomycota</taxon>
        <taxon>Pezizomycotina</taxon>
        <taxon>Dothideomycetes</taxon>
        <taxon>Pleosporomycetidae</taxon>
        <taxon>Pleosporales</taxon>
        <taxon>Massarineae</taxon>
        <taxon>Didymosphaeriaceae</taxon>
        <taxon>Karstenula</taxon>
    </lineage>
</organism>
<dbReference type="CDD" id="cd12212">
    <property type="entry name" value="Fis1"/>
    <property type="match status" value="1"/>
</dbReference>
<evidence type="ECO:0000256" key="13">
    <source>
        <dbReference type="ARBA" id="ARBA00022803"/>
    </source>
</evidence>
<dbReference type="PANTHER" id="PTHR13247:SF0">
    <property type="entry name" value="MITOCHONDRIAL FISSION 1 PROTEIN"/>
    <property type="match status" value="1"/>
</dbReference>
<dbReference type="PANTHER" id="PTHR13247">
    <property type="entry name" value="TETRATRICOPEPTIDE REPEAT PROTEIN 11 TPR REPEAT PROTEIN 11"/>
    <property type="match status" value="1"/>
</dbReference>
<feature type="compositionally biased region" description="Basic and acidic residues" evidence="20">
    <location>
        <begin position="602"/>
        <end position="614"/>
    </location>
</feature>
<feature type="compositionally biased region" description="Basic and acidic residues" evidence="20">
    <location>
        <begin position="213"/>
        <end position="226"/>
    </location>
</feature>
<dbReference type="SMART" id="SM01197">
    <property type="entry name" value="FANCL_C"/>
    <property type="match status" value="1"/>
</dbReference>
<feature type="compositionally biased region" description="Low complexity" evidence="20">
    <location>
        <begin position="546"/>
        <end position="560"/>
    </location>
</feature>
<dbReference type="GO" id="GO:0000266">
    <property type="term" value="P:mitochondrial fission"/>
    <property type="evidence" value="ECO:0007669"/>
    <property type="project" value="InterPro"/>
</dbReference>
<evidence type="ECO:0000313" key="24">
    <source>
        <dbReference type="Proteomes" id="UP000799764"/>
    </source>
</evidence>
<dbReference type="Pfam" id="PF14852">
    <property type="entry name" value="Fis1_TPR_N"/>
    <property type="match status" value="1"/>
</dbReference>
<dbReference type="Gene3D" id="1.25.40.10">
    <property type="entry name" value="Tetratricopeptide repeat domain"/>
    <property type="match status" value="1"/>
</dbReference>
<evidence type="ECO:0000256" key="8">
    <source>
        <dbReference type="ARBA" id="ARBA00022723"/>
    </source>
</evidence>
<dbReference type="Gene3D" id="3.30.40.10">
    <property type="entry name" value="Zinc/RING finger domain, C3HC4 (zinc finger)"/>
    <property type="match status" value="1"/>
</dbReference>
<keyword evidence="11" id="KW-0833">Ubl conjugation pathway</keyword>
<feature type="compositionally biased region" description="Basic and acidic residues" evidence="20">
    <location>
        <begin position="535"/>
        <end position="545"/>
    </location>
</feature>
<evidence type="ECO:0000256" key="5">
    <source>
        <dbReference type="ARBA" id="ARBA00014314"/>
    </source>
</evidence>
<dbReference type="EC" id="2.3.2.27" evidence="4"/>
<evidence type="ECO:0000256" key="9">
    <source>
        <dbReference type="ARBA" id="ARBA00022737"/>
    </source>
</evidence>
<evidence type="ECO:0000256" key="1">
    <source>
        <dbReference type="ARBA" id="ARBA00000900"/>
    </source>
</evidence>
<dbReference type="SUPFAM" id="SSF48452">
    <property type="entry name" value="TPR-like"/>
    <property type="match status" value="1"/>
</dbReference>
<dbReference type="GO" id="GO:0008270">
    <property type="term" value="F:zinc ion binding"/>
    <property type="evidence" value="ECO:0007669"/>
    <property type="project" value="UniProtKB-KW"/>
</dbReference>
<feature type="non-terminal residue" evidence="23">
    <location>
        <position position="1"/>
    </location>
</feature>
<evidence type="ECO:0000313" key="23">
    <source>
        <dbReference type="EMBL" id="KAF2450256.1"/>
    </source>
</evidence>
<dbReference type="SMART" id="SM00184">
    <property type="entry name" value="RING"/>
    <property type="match status" value="1"/>
</dbReference>
<dbReference type="InterPro" id="IPR011990">
    <property type="entry name" value="TPR-like_helical_dom_sf"/>
</dbReference>
<dbReference type="GO" id="GO:0016567">
    <property type="term" value="P:protein ubiquitination"/>
    <property type="evidence" value="ECO:0007669"/>
    <property type="project" value="UniProtKB-ARBA"/>
</dbReference>
<dbReference type="GO" id="GO:0000422">
    <property type="term" value="P:autophagy of mitochondrion"/>
    <property type="evidence" value="ECO:0007669"/>
    <property type="project" value="TreeGrafter"/>
</dbReference>
<dbReference type="Pfam" id="PF13639">
    <property type="entry name" value="zf-RING_2"/>
    <property type="match status" value="1"/>
</dbReference>
<feature type="compositionally biased region" description="Basic and acidic residues" evidence="20">
    <location>
        <begin position="239"/>
        <end position="254"/>
    </location>
</feature>
<feature type="domain" description="RING-type" evidence="22">
    <location>
        <begin position="490"/>
        <end position="531"/>
    </location>
</feature>
<dbReference type="GO" id="GO:0061630">
    <property type="term" value="F:ubiquitin protein ligase activity"/>
    <property type="evidence" value="ECO:0007669"/>
    <property type="project" value="UniProtKB-EC"/>
</dbReference>
<name>A0A9P4PTQ1_9PLEO</name>
<keyword evidence="16" id="KW-0496">Mitochondrion</keyword>
<keyword evidence="14" id="KW-0862">Zinc</keyword>
<dbReference type="GO" id="GO:0005778">
    <property type="term" value="C:peroxisomal membrane"/>
    <property type="evidence" value="ECO:0007669"/>
    <property type="project" value="TreeGrafter"/>
</dbReference>
<comment type="subcellular location">
    <subcellularLocation>
        <location evidence="2">Mitochondrion outer membrane</location>
        <topology evidence="2">Single-pass membrane protein</topology>
    </subcellularLocation>
</comment>
<evidence type="ECO:0000256" key="3">
    <source>
        <dbReference type="ARBA" id="ARBA00008937"/>
    </source>
</evidence>
<keyword evidence="12" id="KW-1000">Mitochondrion outer membrane</keyword>
<comment type="function">
    <text evidence="18">Has a role in mitochondrial fission. Has a role in outer membrane fission but not matrix separation.</text>
</comment>
<keyword evidence="8" id="KW-0479">Metal-binding</keyword>
<dbReference type="EMBL" id="MU001493">
    <property type="protein sequence ID" value="KAF2450256.1"/>
    <property type="molecule type" value="Genomic_DNA"/>
</dbReference>
<feature type="region of interest" description="Disordered" evidence="20">
    <location>
        <begin position="209"/>
        <end position="266"/>
    </location>
</feature>
<comment type="caution">
    <text evidence="23">The sequence shown here is derived from an EMBL/GenBank/DDBJ whole genome shotgun (WGS) entry which is preliminary data.</text>
</comment>
<feature type="region of interest" description="Disordered" evidence="20">
    <location>
        <begin position="330"/>
        <end position="379"/>
    </location>
</feature>
<comment type="catalytic activity">
    <reaction evidence="1">
        <text>S-ubiquitinyl-[E2 ubiquitin-conjugating enzyme]-L-cysteine + [acceptor protein]-L-lysine = [E2 ubiquitin-conjugating enzyme]-L-cysteine + N(6)-ubiquitinyl-[acceptor protein]-L-lysine.</text>
        <dbReference type="EC" id="2.3.2.27"/>
    </reaction>
</comment>
<evidence type="ECO:0000256" key="2">
    <source>
        <dbReference type="ARBA" id="ARBA00004572"/>
    </source>
</evidence>
<dbReference type="FunFam" id="3.30.40.10:FF:000127">
    <property type="entry name" value="E3 ubiquitin-protein ligase RNF181"/>
    <property type="match status" value="1"/>
</dbReference>
<evidence type="ECO:0000256" key="14">
    <source>
        <dbReference type="ARBA" id="ARBA00022833"/>
    </source>
</evidence>
<evidence type="ECO:0000256" key="11">
    <source>
        <dbReference type="ARBA" id="ARBA00022786"/>
    </source>
</evidence>
<evidence type="ECO:0000256" key="20">
    <source>
        <dbReference type="SAM" id="MobiDB-lite"/>
    </source>
</evidence>
<dbReference type="GO" id="GO:0016559">
    <property type="term" value="P:peroxisome fission"/>
    <property type="evidence" value="ECO:0007669"/>
    <property type="project" value="TreeGrafter"/>
</dbReference>
<dbReference type="AlphaFoldDB" id="A0A9P4PTQ1"/>
<dbReference type="GO" id="GO:0005741">
    <property type="term" value="C:mitochondrial outer membrane"/>
    <property type="evidence" value="ECO:0007669"/>
    <property type="project" value="UniProtKB-SubCell"/>
</dbReference>
<evidence type="ECO:0000256" key="6">
    <source>
        <dbReference type="ARBA" id="ARBA00022679"/>
    </source>
</evidence>
<evidence type="ECO:0000256" key="16">
    <source>
        <dbReference type="ARBA" id="ARBA00023128"/>
    </source>
</evidence>
<dbReference type="InterPro" id="IPR016543">
    <property type="entry name" value="Fis1"/>
</dbReference>
<keyword evidence="7 21" id="KW-0812">Transmembrane</keyword>
<keyword evidence="10 19" id="KW-0863">Zinc-finger</keyword>
<evidence type="ECO:0000256" key="7">
    <source>
        <dbReference type="ARBA" id="ARBA00022692"/>
    </source>
</evidence>
<keyword evidence="15 21" id="KW-1133">Transmembrane helix</keyword>
<evidence type="ECO:0000256" key="12">
    <source>
        <dbReference type="ARBA" id="ARBA00022787"/>
    </source>
</evidence>
<evidence type="ECO:0000259" key="22">
    <source>
        <dbReference type="PROSITE" id="PS50089"/>
    </source>
</evidence>
<accession>A0A9P4PTQ1</accession>
<gene>
    <name evidence="23" type="ORF">P171DRAFT_349553</name>
</gene>
<feature type="compositionally biased region" description="Low complexity" evidence="20">
    <location>
        <begin position="592"/>
        <end position="601"/>
    </location>
</feature>
<proteinExistence type="inferred from homology"/>
<evidence type="ECO:0000256" key="18">
    <source>
        <dbReference type="ARBA" id="ARBA00025016"/>
    </source>
</evidence>
<evidence type="ECO:0000256" key="10">
    <source>
        <dbReference type="ARBA" id="ARBA00022771"/>
    </source>
</evidence>
<reference evidence="23" key="1">
    <citation type="journal article" date="2020" name="Stud. Mycol.">
        <title>101 Dothideomycetes genomes: a test case for predicting lifestyles and emergence of pathogens.</title>
        <authorList>
            <person name="Haridas S."/>
            <person name="Albert R."/>
            <person name="Binder M."/>
            <person name="Bloem J."/>
            <person name="Labutti K."/>
            <person name="Salamov A."/>
            <person name="Andreopoulos B."/>
            <person name="Baker S."/>
            <person name="Barry K."/>
            <person name="Bills G."/>
            <person name="Bluhm B."/>
            <person name="Cannon C."/>
            <person name="Castanera R."/>
            <person name="Culley D."/>
            <person name="Daum C."/>
            <person name="Ezra D."/>
            <person name="Gonzalez J."/>
            <person name="Henrissat B."/>
            <person name="Kuo A."/>
            <person name="Liang C."/>
            <person name="Lipzen A."/>
            <person name="Lutzoni F."/>
            <person name="Magnuson J."/>
            <person name="Mondo S."/>
            <person name="Nolan M."/>
            <person name="Ohm R."/>
            <person name="Pangilinan J."/>
            <person name="Park H.-J."/>
            <person name="Ramirez L."/>
            <person name="Alfaro M."/>
            <person name="Sun H."/>
            <person name="Tritt A."/>
            <person name="Yoshinaga Y."/>
            <person name="Zwiers L.-H."/>
            <person name="Turgeon B."/>
            <person name="Goodwin S."/>
            <person name="Spatafora J."/>
            <person name="Crous P."/>
            <person name="Grigoriev I."/>
        </authorList>
    </citation>
    <scope>NUCLEOTIDE SEQUENCE</scope>
    <source>
        <strain evidence="23">CBS 690.94</strain>
    </source>
</reference>
<keyword evidence="24" id="KW-1185">Reference proteome</keyword>
<feature type="transmembrane region" description="Helical" evidence="21">
    <location>
        <begin position="122"/>
        <end position="143"/>
    </location>
</feature>
<feature type="region of interest" description="Disordered" evidence="20">
    <location>
        <begin position="533"/>
        <end position="614"/>
    </location>
</feature>
<keyword evidence="17 21" id="KW-0472">Membrane</keyword>
<comment type="similarity">
    <text evidence="3">Belongs to the FIS1 family.</text>
</comment>
<evidence type="ECO:0000256" key="17">
    <source>
        <dbReference type="ARBA" id="ARBA00023136"/>
    </source>
</evidence>
<dbReference type="InterPro" id="IPR001841">
    <property type="entry name" value="Znf_RING"/>
</dbReference>
<dbReference type="PROSITE" id="PS50089">
    <property type="entry name" value="ZF_RING_2"/>
    <property type="match status" value="1"/>
</dbReference>
<evidence type="ECO:0000256" key="4">
    <source>
        <dbReference type="ARBA" id="ARBA00012483"/>
    </source>
</evidence>
<keyword evidence="13" id="KW-0802">TPR repeat</keyword>
<protein>
    <recommendedName>
        <fullName evidence="5">Mitochondrial fission 1 protein</fullName>
        <ecNumber evidence="4">2.3.2.27</ecNumber>
    </recommendedName>
</protein>
<dbReference type="Pfam" id="PF14853">
    <property type="entry name" value="Fis1_TPR_C"/>
    <property type="match status" value="1"/>
</dbReference>
<dbReference type="FunFam" id="1.25.40.10:FF:000179">
    <property type="entry name" value="Mitochondrial fission 1 protein"/>
    <property type="match status" value="1"/>
</dbReference>
<keyword evidence="6" id="KW-0808">Transferase</keyword>
<evidence type="ECO:0000256" key="15">
    <source>
        <dbReference type="ARBA" id="ARBA00022989"/>
    </source>
</evidence>
<evidence type="ECO:0000256" key="21">
    <source>
        <dbReference type="SAM" id="Phobius"/>
    </source>
</evidence>